<reference evidence="2 3" key="1">
    <citation type="submission" date="2024-03" db="EMBL/GenBank/DDBJ databases">
        <title>Two novel species of the genus Flavobacterium exhibiting potentially degradation of complex polysaccharides.</title>
        <authorList>
            <person name="Lian X."/>
        </authorList>
    </citation>
    <scope>NUCLEOTIDE SEQUENCE [LARGE SCALE GENOMIC DNA]</scope>
    <source>
        <strain evidence="2 3">N6</strain>
    </source>
</reference>
<protein>
    <submittedName>
        <fullName evidence="2">WGR domain-containing protein</fullName>
    </submittedName>
</protein>
<sequence length="83" mass="9279">MKKHLKYIDGNSDKFWQIEASGLEFTVTYGKNGTSGTSQTKSFSSPEECLKAAEKILAEKTKKGYSQSQQKTAAFLRTAVFIY</sequence>
<organism evidence="2 3">
    <name type="scientific">Flavobacterium polysaccharolyticum</name>
    <dbReference type="NCBI Taxonomy" id="3133148"/>
    <lineage>
        <taxon>Bacteria</taxon>
        <taxon>Pseudomonadati</taxon>
        <taxon>Bacteroidota</taxon>
        <taxon>Flavobacteriia</taxon>
        <taxon>Flavobacteriales</taxon>
        <taxon>Flavobacteriaceae</taxon>
        <taxon>Flavobacterium</taxon>
    </lineage>
</organism>
<dbReference type="InterPro" id="IPR049809">
    <property type="entry name" value="YehF/YfeS-like_WGR"/>
</dbReference>
<dbReference type="PANTHER" id="PTHR30634">
    <property type="entry name" value="OUTER MEMBRANE LOLAB LIPOPROTEIN INSERTION APPARATUS"/>
    <property type="match status" value="1"/>
</dbReference>
<dbReference type="SMART" id="SM00773">
    <property type="entry name" value="WGR"/>
    <property type="match status" value="1"/>
</dbReference>
<dbReference type="EMBL" id="JBCGDP010000001">
    <property type="protein sequence ID" value="MEM0575064.1"/>
    <property type="molecule type" value="Genomic_DNA"/>
</dbReference>
<dbReference type="RefSeq" id="WP_342690214.1">
    <property type="nucleotide sequence ID" value="NZ_JBCGDP010000001.1"/>
</dbReference>
<dbReference type="Gene3D" id="2.20.140.10">
    <property type="entry name" value="WGR domain"/>
    <property type="match status" value="1"/>
</dbReference>
<dbReference type="InterPro" id="IPR050458">
    <property type="entry name" value="LolB"/>
</dbReference>
<dbReference type="InterPro" id="IPR008893">
    <property type="entry name" value="WGR_domain"/>
</dbReference>
<keyword evidence="3" id="KW-1185">Reference proteome</keyword>
<evidence type="ECO:0000259" key="1">
    <source>
        <dbReference type="PROSITE" id="PS51977"/>
    </source>
</evidence>
<dbReference type="PROSITE" id="PS51977">
    <property type="entry name" value="WGR"/>
    <property type="match status" value="1"/>
</dbReference>
<dbReference type="Pfam" id="PF05406">
    <property type="entry name" value="WGR"/>
    <property type="match status" value="1"/>
</dbReference>
<feature type="domain" description="WGR" evidence="1">
    <location>
        <begin position="1"/>
        <end position="78"/>
    </location>
</feature>
<name>A0ABU9NIC0_9FLAO</name>
<dbReference type="Proteomes" id="UP001468798">
    <property type="component" value="Unassembled WGS sequence"/>
</dbReference>
<dbReference type="CDD" id="cd07996">
    <property type="entry name" value="WGR_MMR_like"/>
    <property type="match status" value="1"/>
</dbReference>
<dbReference type="InterPro" id="IPR036930">
    <property type="entry name" value="WGR_dom_sf"/>
</dbReference>
<dbReference type="PANTHER" id="PTHR30634:SF13">
    <property type="entry name" value="PROTEIN YEHF"/>
    <property type="match status" value="1"/>
</dbReference>
<proteinExistence type="predicted"/>
<accession>A0ABU9NIC0</accession>
<gene>
    <name evidence="2" type="ORF">WFZ86_01015</name>
</gene>
<evidence type="ECO:0000313" key="2">
    <source>
        <dbReference type="EMBL" id="MEM0575064.1"/>
    </source>
</evidence>
<comment type="caution">
    <text evidence="2">The sequence shown here is derived from an EMBL/GenBank/DDBJ whole genome shotgun (WGS) entry which is preliminary data.</text>
</comment>
<dbReference type="SUPFAM" id="SSF142921">
    <property type="entry name" value="WGR domain-like"/>
    <property type="match status" value="1"/>
</dbReference>
<evidence type="ECO:0000313" key="3">
    <source>
        <dbReference type="Proteomes" id="UP001468798"/>
    </source>
</evidence>